<organism evidence="1 2">
    <name type="scientific">Ajellomyces capsulatus (strain H88)</name>
    <name type="common">Darling's disease fungus</name>
    <name type="synonym">Histoplasma capsulatum</name>
    <dbReference type="NCBI Taxonomy" id="544711"/>
    <lineage>
        <taxon>Eukaryota</taxon>
        <taxon>Fungi</taxon>
        <taxon>Dikarya</taxon>
        <taxon>Ascomycota</taxon>
        <taxon>Pezizomycotina</taxon>
        <taxon>Eurotiomycetes</taxon>
        <taxon>Eurotiomycetidae</taxon>
        <taxon>Onygenales</taxon>
        <taxon>Ajellomycetaceae</taxon>
        <taxon>Histoplasma</taxon>
    </lineage>
</organism>
<sequence length="68" mass="7877">MPAIPANDVGRPPQPNPRISWDVGICLLYPFPPRLLWVHRQRYLWMAVWLSPARPVTHRTFTSGRVST</sequence>
<name>A0A8A1LSB8_AJEC8</name>
<accession>A0A8A1LSB8</accession>
<evidence type="ECO:0000313" key="1">
    <source>
        <dbReference type="EMBL" id="QSS56045.1"/>
    </source>
</evidence>
<dbReference type="VEuPathDB" id="FungiDB:I7I53_04136"/>
<dbReference type="EMBL" id="CP069106">
    <property type="protein sequence ID" value="QSS56045.1"/>
    <property type="molecule type" value="Genomic_DNA"/>
</dbReference>
<dbReference type="AlphaFoldDB" id="A0A8A1LSB8"/>
<gene>
    <name evidence="1" type="ORF">I7I53_04136</name>
</gene>
<protein>
    <submittedName>
        <fullName evidence="1">MARVEL superfamily domain-containing protein</fullName>
    </submittedName>
</protein>
<reference evidence="1" key="1">
    <citation type="submission" date="2021-01" db="EMBL/GenBank/DDBJ databases">
        <title>Chromosome-level genome assembly of a human fungal pathogen reveals clustering of transcriptionally co-regulated genes.</title>
        <authorList>
            <person name="Voorhies M."/>
            <person name="Cohen S."/>
            <person name="Shea T.P."/>
            <person name="Petrus S."/>
            <person name="Munoz J.F."/>
            <person name="Poplawski S."/>
            <person name="Goldman W.E."/>
            <person name="Michael T."/>
            <person name="Cuomo C.A."/>
            <person name="Sil A."/>
            <person name="Beyhan S."/>
        </authorList>
    </citation>
    <scope>NUCLEOTIDE SEQUENCE</scope>
    <source>
        <strain evidence="1">H88</strain>
    </source>
</reference>
<proteinExistence type="predicted"/>
<dbReference type="Proteomes" id="UP000663419">
    <property type="component" value="Chromosome 5"/>
</dbReference>
<evidence type="ECO:0000313" key="2">
    <source>
        <dbReference type="Proteomes" id="UP000663419"/>
    </source>
</evidence>